<accession>A7KA86</accession>
<feature type="compositionally biased region" description="Basic and acidic residues" evidence="1">
    <location>
        <begin position="1"/>
        <end position="11"/>
    </location>
</feature>
<proteinExistence type="predicted"/>
<evidence type="ECO:0000313" key="2">
    <source>
        <dbReference type="EMBL" id="ABT16960.1"/>
    </source>
</evidence>
<dbReference type="EMBL" id="EF101928">
    <property type="protein sequence ID" value="ABT16960.1"/>
    <property type="molecule type" value="Genomic_DNA"/>
</dbReference>
<dbReference type="Proteomes" id="UP000202420">
    <property type="component" value="Segment"/>
</dbReference>
<organism evidence="2 3">
    <name type="scientific">Chlorovirus heliozoae</name>
    <dbReference type="NCBI Taxonomy" id="322019"/>
    <lineage>
        <taxon>Viruses</taxon>
        <taxon>Varidnaviria</taxon>
        <taxon>Bamfordvirae</taxon>
        <taxon>Nucleocytoviricota</taxon>
        <taxon>Megaviricetes</taxon>
        <taxon>Algavirales</taxon>
        <taxon>Phycodnaviridae</taxon>
        <taxon>Chlorovirus</taxon>
    </lineage>
</organism>
<dbReference type="KEGG" id="vg:5470284"/>
<gene>
    <name evidence="2" type="primary">z826R</name>
    <name evidence="2" type="ORF">ATCV1_z826R</name>
</gene>
<evidence type="ECO:0000256" key="1">
    <source>
        <dbReference type="SAM" id="MobiDB-lite"/>
    </source>
</evidence>
<keyword evidence="3" id="KW-1185">Reference proteome</keyword>
<name>A7KA86_9PHYC</name>
<feature type="region of interest" description="Disordered" evidence="1">
    <location>
        <begin position="1"/>
        <end position="28"/>
    </location>
</feature>
<dbReference type="GeneID" id="5470284"/>
<dbReference type="RefSeq" id="YP_001427307.1">
    <property type="nucleotide sequence ID" value="NC_008724.1"/>
</dbReference>
<protein>
    <submittedName>
        <fullName evidence="2">Uncharacterized protein z826R</fullName>
    </submittedName>
</protein>
<reference evidence="2 3" key="1">
    <citation type="submission" date="2006-09" db="EMBL/GenBank/DDBJ databases">
        <title>Sequence and annotation of the 288-kb ATCV-1 virus that infects an endosymbiotic Chlorella strain of the heliozoon Acanthocystis turfacea.</title>
        <authorList>
            <person name="Fitzgerald L.A."/>
            <person name="Graves M.V."/>
            <person name="Li X."/>
            <person name="Pfitzner A.J.P."/>
            <person name="Hartigan J."/>
            <person name="Van Etten J.L."/>
        </authorList>
    </citation>
    <scope>NUCLEOTIDE SEQUENCE [LARGE SCALE GENOMIC DNA]</scope>
    <source>
        <strain evidence="2 3">ATCV-1</strain>
    </source>
</reference>
<sequence>MSRTTWRREPAPSRSSSIASSNLPGIPRGRACSPSIRLPMVQFVWGLALYTAGLPSSPLAELRKLSTPRM</sequence>
<evidence type="ECO:0000313" key="3">
    <source>
        <dbReference type="Proteomes" id="UP000202420"/>
    </source>
</evidence>
<feature type="compositionally biased region" description="Low complexity" evidence="1">
    <location>
        <begin position="12"/>
        <end position="21"/>
    </location>
</feature>